<protein>
    <submittedName>
        <fullName evidence="4">ATP-binding cassette sub-family a member 3</fullName>
    </submittedName>
</protein>
<keyword evidence="2 4" id="KW-0067">ATP-binding</keyword>
<evidence type="ECO:0000313" key="5">
    <source>
        <dbReference type="Proteomes" id="UP000735302"/>
    </source>
</evidence>
<dbReference type="SUPFAM" id="SSF52540">
    <property type="entry name" value="P-loop containing nucleoside triphosphate hydrolases"/>
    <property type="match status" value="1"/>
</dbReference>
<dbReference type="InterPro" id="IPR026082">
    <property type="entry name" value="ABCA"/>
</dbReference>
<dbReference type="Gene3D" id="3.40.50.300">
    <property type="entry name" value="P-loop containing nucleotide triphosphate hydrolases"/>
    <property type="match status" value="1"/>
</dbReference>
<gene>
    <name evidence="4" type="ORF">PoB_006599000</name>
</gene>
<dbReference type="Pfam" id="PF23321">
    <property type="entry name" value="R1_ABCA1"/>
    <property type="match status" value="1"/>
</dbReference>
<dbReference type="PANTHER" id="PTHR19229">
    <property type="entry name" value="ATP-BINDING CASSETTE TRANSPORTER SUBFAMILY A ABCA"/>
    <property type="match status" value="1"/>
</dbReference>
<dbReference type="PROSITE" id="PS50893">
    <property type="entry name" value="ABC_TRANSPORTER_2"/>
    <property type="match status" value="1"/>
</dbReference>
<dbReference type="EMBL" id="BLXT01007498">
    <property type="protein sequence ID" value="GFO39485.1"/>
    <property type="molecule type" value="Genomic_DNA"/>
</dbReference>
<comment type="caution">
    <text evidence="4">The sequence shown here is derived from an EMBL/GenBank/DDBJ whole genome shotgun (WGS) entry which is preliminary data.</text>
</comment>
<dbReference type="GO" id="GO:0016020">
    <property type="term" value="C:membrane"/>
    <property type="evidence" value="ECO:0007669"/>
    <property type="project" value="InterPro"/>
</dbReference>
<keyword evidence="5" id="KW-1185">Reference proteome</keyword>
<evidence type="ECO:0000256" key="1">
    <source>
        <dbReference type="ARBA" id="ARBA00022741"/>
    </source>
</evidence>
<organism evidence="4 5">
    <name type="scientific">Plakobranchus ocellatus</name>
    <dbReference type="NCBI Taxonomy" id="259542"/>
    <lineage>
        <taxon>Eukaryota</taxon>
        <taxon>Metazoa</taxon>
        <taxon>Spiralia</taxon>
        <taxon>Lophotrochozoa</taxon>
        <taxon>Mollusca</taxon>
        <taxon>Gastropoda</taxon>
        <taxon>Heterobranchia</taxon>
        <taxon>Euthyneura</taxon>
        <taxon>Panpulmonata</taxon>
        <taxon>Sacoglossa</taxon>
        <taxon>Placobranchoidea</taxon>
        <taxon>Plakobranchidae</taxon>
        <taxon>Plakobranchus</taxon>
    </lineage>
</organism>
<name>A0AAV4D5X0_9GAST</name>
<reference evidence="4 5" key="1">
    <citation type="journal article" date="2021" name="Elife">
        <title>Chloroplast acquisition without the gene transfer in kleptoplastic sea slugs, Plakobranchus ocellatus.</title>
        <authorList>
            <person name="Maeda T."/>
            <person name="Takahashi S."/>
            <person name="Yoshida T."/>
            <person name="Shimamura S."/>
            <person name="Takaki Y."/>
            <person name="Nagai Y."/>
            <person name="Toyoda A."/>
            <person name="Suzuki Y."/>
            <person name="Arimoto A."/>
            <person name="Ishii H."/>
            <person name="Satoh N."/>
            <person name="Nishiyama T."/>
            <person name="Hasebe M."/>
            <person name="Maruyama T."/>
            <person name="Minagawa J."/>
            <person name="Obokata J."/>
            <person name="Shigenobu S."/>
        </authorList>
    </citation>
    <scope>NUCLEOTIDE SEQUENCE [LARGE SCALE GENOMIC DNA]</scope>
</reference>
<accession>A0AAV4D5X0</accession>
<dbReference type="Pfam" id="PF00005">
    <property type="entry name" value="ABC_tran"/>
    <property type="match status" value="1"/>
</dbReference>
<dbReference type="PANTHER" id="PTHR19229:SF250">
    <property type="entry name" value="ABC TRANSPORTER DOMAIN-CONTAINING PROTEIN-RELATED"/>
    <property type="match status" value="1"/>
</dbReference>
<dbReference type="InterPro" id="IPR056264">
    <property type="entry name" value="R2_ABCA1-4-like"/>
</dbReference>
<sequence length="467" mass="51947">MCHDVVFKALLSDFSADSKSEPNLVASTFEHIKNAKINLNTIDNLHVQCPPPWEEHQGAVYICIVMLVEYHVYQQLWYLIEGSAEVSDFPKEEAMSTEDSDVAAEKQRINAYRTSMLTSKDCTDSLLLVNLYKRYGSYIAVDHICVGVPDQECFGLLGQNGAGKTTTFKMLTGDVVVTSGNAYLKGYSVRTNIKQVQANMGYCPQFDAIIGQMTGRETLVMYARLRGVPEENIDYVVNSLIDILLLNPHADKLSEQYSGGNKRKLSTAMALVGDPPFIMLDEPSAGMDPKARRQMWNVLSQVRASGRTMVLTTHSMEECDALCTRIAIMVNGRFKCLGSPQHLKNKFGQGYTLIIQLGTLDDGSTAPNQPVIDFIAENFPGATVFDDHQGYIHFQVPDSGVTLAHVFTLMESIKENLNVQDYSVHQTTLEQVFLSFTRAQVQSKEDKSKSCMTKTCCCICIKAGLYK</sequence>
<dbReference type="AlphaFoldDB" id="A0AAV4D5X0"/>
<feature type="domain" description="ABC transporter" evidence="3">
    <location>
        <begin position="126"/>
        <end position="356"/>
    </location>
</feature>
<proteinExistence type="predicted"/>
<evidence type="ECO:0000313" key="4">
    <source>
        <dbReference type="EMBL" id="GFO39485.1"/>
    </source>
</evidence>
<dbReference type="InterPro" id="IPR003439">
    <property type="entry name" value="ABC_transporter-like_ATP-bd"/>
</dbReference>
<dbReference type="FunFam" id="3.40.50.300:FF:000327">
    <property type="entry name" value="ATP-binding cassette sub-family A member 3"/>
    <property type="match status" value="1"/>
</dbReference>
<keyword evidence="1" id="KW-0547">Nucleotide-binding</keyword>
<dbReference type="InterPro" id="IPR003593">
    <property type="entry name" value="AAA+_ATPase"/>
</dbReference>
<evidence type="ECO:0000259" key="3">
    <source>
        <dbReference type="PROSITE" id="PS50893"/>
    </source>
</evidence>
<dbReference type="GO" id="GO:0016887">
    <property type="term" value="F:ATP hydrolysis activity"/>
    <property type="evidence" value="ECO:0007669"/>
    <property type="project" value="InterPro"/>
</dbReference>
<dbReference type="Proteomes" id="UP000735302">
    <property type="component" value="Unassembled WGS sequence"/>
</dbReference>
<dbReference type="GO" id="GO:0140359">
    <property type="term" value="F:ABC-type transporter activity"/>
    <property type="evidence" value="ECO:0007669"/>
    <property type="project" value="InterPro"/>
</dbReference>
<dbReference type="SMART" id="SM00382">
    <property type="entry name" value="AAA"/>
    <property type="match status" value="1"/>
</dbReference>
<dbReference type="InterPro" id="IPR027417">
    <property type="entry name" value="P-loop_NTPase"/>
</dbReference>
<evidence type="ECO:0000256" key="2">
    <source>
        <dbReference type="ARBA" id="ARBA00022840"/>
    </source>
</evidence>
<dbReference type="CDD" id="cd03263">
    <property type="entry name" value="ABC_subfamily_A"/>
    <property type="match status" value="1"/>
</dbReference>
<dbReference type="GO" id="GO:0005319">
    <property type="term" value="F:lipid transporter activity"/>
    <property type="evidence" value="ECO:0007669"/>
    <property type="project" value="TreeGrafter"/>
</dbReference>
<dbReference type="GO" id="GO:0005524">
    <property type="term" value="F:ATP binding"/>
    <property type="evidence" value="ECO:0007669"/>
    <property type="project" value="UniProtKB-KW"/>
</dbReference>